<dbReference type="InterPro" id="IPR036264">
    <property type="entry name" value="Bact_exopeptidase_dim_dom"/>
</dbReference>
<dbReference type="Gene3D" id="1.10.150.900">
    <property type="match status" value="1"/>
</dbReference>
<feature type="active site" evidence="3">
    <location>
        <position position="95"/>
    </location>
</feature>
<feature type="binding site" evidence="4">
    <location>
        <position position="93"/>
    </location>
    <ligand>
        <name>Zn(2+)</name>
        <dbReference type="ChEBI" id="CHEBI:29105"/>
        <label>1</label>
    </ligand>
</feature>
<organism evidence="6 8">
    <name type="scientific">Chaetoceros tenuissimus</name>
    <dbReference type="NCBI Taxonomy" id="426638"/>
    <lineage>
        <taxon>Eukaryota</taxon>
        <taxon>Sar</taxon>
        <taxon>Stramenopiles</taxon>
        <taxon>Ochrophyta</taxon>
        <taxon>Bacillariophyta</taxon>
        <taxon>Coscinodiscophyceae</taxon>
        <taxon>Chaetocerotophycidae</taxon>
        <taxon>Chaetocerotales</taxon>
        <taxon>Chaetocerotaceae</taxon>
        <taxon>Chaetoceros</taxon>
    </lineage>
</organism>
<feature type="binding site" evidence="4">
    <location>
        <position position="125"/>
    </location>
    <ligand>
        <name>Zn(2+)</name>
        <dbReference type="ChEBI" id="CHEBI:29105"/>
        <label>1</label>
    </ligand>
</feature>
<feature type="binding site" evidence="4">
    <location>
        <position position="125"/>
    </location>
    <ligand>
        <name>Zn(2+)</name>
        <dbReference type="ChEBI" id="CHEBI:29105"/>
        <label>2</label>
    </ligand>
</feature>
<feature type="binding site" evidence="4">
    <location>
        <position position="189"/>
    </location>
    <ligand>
        <name>Zn(2+)</name>
        <dbReference type="ChEBI" id="CHEBI:29105"/>
        <label>1</label>
    </ligand>
</feature>
<dbReference type="Pfam" id="PF01546">
    <property type="entry name" value="Peptidase_M20"/>
    <property type="match status" value="1"/>
</dbReference>
<feature type="binding site" evidence="4">
    <location>
        <position position="162"/>
    </location>
    <ligand>
        <name>Zn(2+)</name>
        <dbReference type="ChEBI" id="CHEBI:29105"/>
        <label>2</label>
    </ligand>
</feature>
<evidence type="ECO:0000313" key="6">
    <source>
        <dbReference type="EMBL" id="GFH62217.1"/>
    </source>
</evidence>
<dbReference type="AlphaFoldDB" id="A0AAD3DCX9"/>
<evidence type="ECO:0000256" key="1">
    <source>
        <dbReference type="ARBA" id="ARBA00006247"/>
    </source>
</evidence>
<proteinExistence type="inferred from homology"/>
<dbReference type="InterPro" id="IPR052083">
    <property type="entry name" value="Aminoacylase-1_M20A"/>
</dbReference>
<keyword evidence="8" id="KW-1185">Reference proteome</keyword>
<dbReference type="GO" id="GO:0004046">
    <property type="term" value="F:aminoacylase activity"/>
    <property type="evidence" value="ECO:0007669"/>
    <property type="project" value="TreeGrafter"/>
</dbReference>
<feature type="binding site" evidence="4">
    <location>
        <position position="430"/>
    </location>
    <ligand>
        <name>Zn(2+)</name>
        <dbReference type="ChEBI" id="CHEBI:29105"/>
        <label>2</label>
    </ligand>
</feature>
<dbReference type="SUPFAM" id="SSF53187">
    <property type="entry name" value="Zn-dependent exopeptidases"/>
    <property type="match status" value="1"/>
</dbReference>
<dbReference type="Gene3D" id="3.30.70.360">
    <property type="match status" value="1"/>
</dbReference>
<evidence type="ECO:0000256" key="2">
    <source>
        <dbReference type="ARBA" id="ARBA00022801"/>
    </source>
</evidence>
<sequence>MSTENKPVELSPSEAENAIESFSEFLKFPTVSATAPTTGAYKEAASFLISQLSSIACLDKIHLLEEAPDHSPVVIARWKGQDEELPIILLNSHYDVVPAETADWTVEPFEGIRKDGKIYGRGTQDMKCVCIQYIEAIRKLHSMKPDYVPKRSIILSFVPDEEVGGSGMAAFLSSKFYKSLPGIALALDEGLASTTSSYSVFYGERLPWWIDVTATGNTGHGSRFIENTAVEQIIEIANKALAFREGQKAALHGSSDDAKHMNCAHAVAAKKRRMAKTQNGNQMTLGDVTSLNITTLQAGVRAGDTFVYNCVPPIAKCSFDIRISPHMEPSEMKDLLNMWCQECSSNAEEGHKLTWKSVGGLDDGLLSHSLTSTDERVNPWYGVFGDSLSKMGIDFEPEVFPAATDSRFLRALGIRALGFSPMRNSEIMLHENDEYLEEKVFLEGIGVYVNLIEELSSQERDIDIKADSKCMEEDEVVG</sequence>
<dbReference type="Gene3D" id="3.40.630.10">
    <property type="entry name" value="Zn peptidases"/>
    <property type="match status" value="1"/>
</dbReference>
<comment type="cofactor">
    <cofactor evidence="4">
        <name>Zn(2+)</name>
        <dbReference type="ChEBI" id="CHEBI:29105"/>
    </cofactor>
    <text evidence="4">Binds 2 Zn(2+) ions per subunit.</text>
</comment>
<dbReference type="Pfam" id="PF07687">
    <property type="entry name" value="M20_dimer"/>
    <property type="match status" value="1"/>
</dbReference>
<keyword evidence="4" id="KW-0479">Metal-binding</keyword>
<dbReference type="PIRSF" id="PIRSF036696">
    <property type="entry name" value="ACY-1"/>
    <property type="match status" value="1"/>
</dbReference>
<keyword evidence="4" id="KW-0862">Zinc</keyword>
<keyword evidence="2" id="KW-0378">Hydrolase</keyword>
<evidence type="ECO:0000313" key="8">
    <source>
        <dbReference type="Proteomes" id="UP001054902"/>
    </source>
</evidence>
<accession>A0AAD3DCX9</accession>
<evidence type="ECO:0000259" key="5">
    <source>
        <dbReference type="Pfam" id="PF07687"/>
    </source>
</evidence>
<name>A0AAD3DCX9_9STRA</name>
<reference evidence="6" key="1">
    <citation type="submission" date="2020-02" db="EMBL/GenBank/DDBJ databases">
        <authorList>
            <person name="Hongo Y."/>
            <person name="Kimura K."/>
            <person name="Takaki Y."/>
            <person name="Tomaru Y."/>
        </authorList>
    </citation>
    <scope>NUCLEOTIDE SEQUENCE</scope>
    <source>
        <strain evidence="6">NIES-3715</strain>
    </source>
</reference>
<evidence type="ECO:0000256" key="3">
    <source>
        <dbReference type="PIRSR" id="PIRSR036696-1"/>
    </source>
</evidence>
<dbReference type="InterPro" id="IPR011650">
    <property type="entry name" value="Peptidase_M20_dimer"/>
</dbReference>
<dbReference type="SUPFAM" id="SSF55031">
    <property type="entry name" value="Bacterial exopeptidase dimerisation domain"/>
    <property type="match status" value="1"/>
</dbReference>
<feature type="domain" description="Peptidase M20 dimerisation" evidence="5">
    <location>
        <begin position="207"/>
        <end position="341"/>
    </location>
</feature>
<dbReference type="PROSITE" id="PS00758">
    <property type="entry name" value="ARGE_DAPE_CPG2_1"/>
    <property type="match status" value="1"/>
</dbReference>
<dbReference type="Proteomes" id="UP001054902">
    <property type="component" value="Unassembled WGS sequence"/>
</dbReference>
<comment type="caution">
    <text evidence="6">The sequence shown here is derived from an EMBL/GenBank/DDBJ whole genome shotgun (WGS) entry which is preliminary data.</text>
</comment>
<dbReference type="PANTHER" id="PTHR45892">
    <property type="entry name" value="AMINOACYLASE-1"/>
    <property type="match status" value="1"/>
</dbReference>
<dbReference type="InterPro" id="IPR001261">
    <property type="entry name" value="ArgE/DapE_CS"/>
</dbReference>
<reference evidence="6 8" key="2">
    <citation type="journal article" date="2021" name="Sci. Rep.">
        <title>The genome of the diatom Chaetoceros tenuissimus carries an ancient integrated fragment of an extant virus.</title>
        <authorList>
            <person name="Hongo Y."/>
            <person name="Kimura K."/>
            <person name="Takaki Y."/>
            <person name="Yoshida Y."/>
            <person name="Baba S."/>
            <person name="Kobayashi G."/>
            <person name="Nagasaki K."/>
            <person name="Hano T."/>
            <person name="Tomaru Y."/>
        </authorList>
    </citation>
    <scope>NUCLEOTIDE SEQUENCE [LARGE SCALE GENOMIC DNA]</scope>
    <source>
        <strain evidence="6 8">NIES-3715</strain>
    </source>
</reference>
<dbReference type="EMBL" id="BLLK01000083">
    <property type="protein sequence ID" value="GFH62226.1"/>
    <property type="molecule type" value="Genomic_DNA"/>
</dbReference>
<gene>
    <name evidence="6" type="ORF">CTEN210_18693</name>
    <name evidence="7" type="ORF">CTEN210_18702</name>
</gene>
<dbReference type="InterPro" id="IPR002933">
    <property type="entry name" value="Peptidase_M20"/>
</dbReference>
<dbReference type="PANTHER" id="PTHR45892:SF1">
    <property type="entry name" value="AMINOACYLASE-1"/>
    <property type="match status" value="1"/>
</dbReference>
<evidence type="ECO:0000313" key="7">
    <source>
        <dbReference type="EMBL" id="GFH62226.1"/>
    </source>
</evidence>
<dbReference type="GO" id="GO:0046872">
    <property type="term" value="F:metal ion binding"/>
    <property type="evidence" value="ECO:0007669"/>
    <property type="project" value="UniProtKB-KW"/>
</dbReference>
<comment type="similarity">
    <text evidence="1">Belongs to the peptidase M20A family.</text>
</comment>
<feature type="active site" description="Proton acceptor" evidence="3">
    <location>
        <position position="161"/>
    </location>
</feature>
<protein>
    <submittedName>
        <fullName evidence="6">N-acyl-L-amino-acid</fullName>
    </submittedName>
</protein>
<dbReference type="EMBL" id="BLLK01000083">
    <property type="protein sequence ID" value="GFH62217.1"/>
    <property type="molecule type" value="Genomic_DNA"/>
</dbReference>
<evidence type="ECO:0000256" key="4">
    <source>
        <dbReference type="PIRSR" id="PIRSR036696-2"/>
    </source>
</evidence>